<dbReference type="PANTHER" id="PTHR21600:SF89">
    <property type="entry name" value="RIBOSOMAL LARGE SUBUNIT PSEUDOURIDINE SYNTHASE A"/>
    <property type="match status" value="1"/>
</dbReference>
<reference evidence="2 3" key="1">
    <citation type="submission" date="2019-01" db="EMBL/GenBank/DDBJ databases">
        <authorList>
            <person name="Chen W.-M."/>
        </authorList>
    </citation>
    <scope>NUCLEOTIDE SEQUENCE [LARGE SCALE GENOMIC DNA]</scope>
    <source>
        <strain evidence="2 3">ICH-3</strain>
    </source>
</reference>
<name>A0A3S2TPH4_9BURK</name>
<dbReference type="InterPro" id="IPR006145">
    <property type="entry name" value="PsdUridine_synth_RsuA/RluA"/>
</dbReference>
<organism evidence="2 3">
    <name type="scientific">Rubrivivax albus</name>
    <dbReference type="NCBI Taxonomy" id="2499835"/>
    <lineage>
        <taxon>Bacteria</taxon>
        <taxon>Pseudomonadati</taxon>
        <taxon>Pseudomonadota</taxon>
        <taxon>Betaproteobacteria</taxon>
        <taxon>Burkholderiales</taxon>
        <taxon>Sphaerotilaceae</taxon>
        <taxon>Rubrivivax</taxon>
    </lineage>
</organism>
<sequence length="198" mass="21829">MLPLYVDAQMLVLDKPPGLLSVPGRTEPDCLATRAQALWPDALVVHRLDQATSGVWVMARGLPAQRALGLAFERRRVHKTYVAVVEGEVAGDAGSIELPLIVDWPNRPRQVVDHDRGKPALTHWRVLDRADGRTRLQLQPVTGRSHQLRVHLQALGHPIVGDDLYGTAGPRLLLHAQALQVPHPADGRAMHFESPVPF</sequence>
<dbReference type="AlphaFoldDB" id="A0A3S2TPH4"/>
<proteinExistence type="predicted"/>
<dbReference type="GO" id="GO:0140098">
    <property type="term" value="F:catalytic activity, acting on RNA"/>
    <property type="evidence" value="ECO:0007669"/>
    <property type="project" value="UniProtKB-ARBA"/>
</dbReference>
<dbReference type="PANTHER" id="PTHR21600">
    <property type="entry name" value="MITOCHONDRIAL RNA PSEUDOURIDINE SYNTHASE"/>
    <property type="match status" value="1"/>
</dbReference>
<evidence type="ECO:0000313" key="2">
    <source>
        <dbReference type="EMBL" id="RVT53941.1"/>
    </source>
</evidence>
<dbReference type="RefSeq" id="WP_128195616.1">
    <property type="nucleotide sequence ID" value="NZ_SACT01000001.1"/>
</dbReference>
<dbReference type="CDD" id="cd02869">
    <property type="entry name" value="PseudoU_synth_RluA_like"/>
    <property type="match status" value="1"/>
</dbReference>
<evidence type="ECO:0000313" key="3">
    <source>
        <dbReference type="Proteomes" id="UP000288178"/>
    </source>
</evidence>
<dbReference type="InterPro" id="IPR020103">
    <property type="entry name" value="PsdUridine_synth_cat_dom_sf"/>
</dbReference>
<dbReference type="Gene3D" id="3.30.2350.10">
    <property type="entry name" value="Pseudouridine synthase"/>
    <property type="match status" value="1"/>
</dbReference>
<protein>
    <submittedName>
        <fullName evidence="2">RluA family pseudouridine synthase</fullName>
    </submittedName>
</protein>
<evidence type="ECO:0000259" key="1">
    <source>
        <dbReference type="Pfam" id="PF00849"/>
    </source>
</evidence>
<dbReference type="OrthoDB" id="9785808at2"/>
<dbReference type="GO" id="GO:0003723">
    <property type="term" value="F:RNA binding"/>
    <property type="evidence" value="ECO:0007669"/>
    <property type="project" value="InterPro"/>
</dbReference>
<gene>
    <name evidence="2" type="ORF">ENE75_03420</name>
</gene>
<feature type="domain" description="Pseudouridine synthase RsuA/RluA-like" evidence="1">
    <location>
        <begin position="10"/>
        <end position="154"/>
    </location>
</feature>
<comment type="caution">
    <text evidence="2">The sequence shown here is derived from an EMBL/GenBank/DDBJ whole genome shotgun (WGS) entry which is preliminary data.</text>
</comment>
<dbReference type="SUPFAM" id="SSF55120">
    <property type="entry name" value="Pseudouridine synthase"/>
    <property type="match status" value="1"/>
</dbReference>
<dbReference type="Proteomes" id="UP000288178">
    <property type="component" value="Unassembled WGS sequence"/>
</dbReference>
<dbReference type="GO" id="GO:0009982">
    <property type="term" value="F:pseudouridine synthase activity"/>
    <property type="evidence" value="ECO:0007669"/>
    <property type="project" value="InterPro"/>
</dbReference>
<keyword evidence="3" id="KW-1185">Reference proteome</keyword>
<dbReference type="InterPro" id="IPR050188">
    <property type="entry name" value="RluA_PseudoU_synthase"/>
</dbReference>
<dbReference type="EMBL" id="SACT01000001">
    <property type="protein sequence ID" value="RVT53941.1"/>
    <property type="molecule type" value="Genomic_DNA"/>
</dbReference>
<dbReference type="Pfam" id="PF00849">
    <property type="entry name" value="PseudoU_synth_2"/>
    <property type="match status" value="1"/>
</dbReference>
<dbReference type="GO" id="GO:0000455">
    <property type="term" value="P:enzyme-directed rRNA pseudouridine synthesis"/>
    <property type="evidence" value="ECO:0007669"/>
    <property type="project" value="TreeGrafter"/>
</dbReference>
<accession>A0A3S2TPH4</accession>